<dbReference type="SUPFAM" id="SSF111384">
    <property type="entry name" value="OmpH-like"/>
    <property type="match status" value="1"/>
</dbReference>
<feature type="signal peptide" evidence="2">
    <location>
        <begin position="1"/>
        <end position="24"/>
    </location>
</feature>
<dbReference type="RefSeq" id="WP_100866066.1">
    <property type="nucleotide sequence ID" value="NZ_PHUF01000002.1"/>
</dbReference>
<evidence type="ECO:0000256" key="1">
    <source>
        <dbReference type="SAM" id="MobiDB-lite"/>
    </source>
</evidence>
<feature type="compositionally biased region" description="Low complexity" evidence="1">
    <location>
        <begin position="209"/>
        <end position="232"/>
    </location>
</feature>
<organism evidence="3 4">
    <name type="scientific">Novosphingobium kunmingense</name>
    <dbReference type="NCBI Taxonomy" id="1211806"/>
    <lineage>
        <taxon>Bacteria</taxon>
        <taxon>Pseudomonadati</taxon>
        <taxon>Pseudomonadota</taxon>
        <taxon>Alphaproteobacteria</taxon>
        <taxon>Sphingomonadales</taxon>
        <taxon>Sphingomonadaceae</taxon>
        <taxon>Novosphingobium</taxon>
    </lineage>
</organism>
<feature type="chain" id="PRO_5014806337" evidence="2">
    <location>
        <begin position="25"/>
        <end position="232"/>
    </location>
</feature>
<dbReference type="GO" id="GO:0051082">
    <property type="term" value="F:unfolded protein binding"/>
    <property type="evidence" value="ECO:0007669"/>
    <property type="project" value="InterPro"/>
</dbReference>
<comment type="caution">
    <text evidence="3">The sequence shown here is derived from an EMBL/GenBank/DDBJ whole genome shotgun (WGS) entry which is preliminary data.</text>
</comment>
<proteinExistence type="predicted"/>
<dbReference type="Gene3D" id="3.30.910.20">
    <property type="entry name" value="Skp domain"/>
    <property type="match status" value="1"/>
</dbReference>
<dbReference type="InterPro" id="IPR005632">
    <property type="entry name" value="Chaperone_Skp"/>
</dbReference>
<protein>
    <submittedName>
        <fullName evidence="3">Periplasmic chaperone for outer membrane proteins Skp</fullName>
    </submittedName>
</protein>
<keyword evidence="4" id="KW-1185">Reference proteome</keyword>
<keyword evidence="2" id="KW-0732">Signal</keyword>
<evidence type="ECO:0000256" key="2">
    <source>
        <dbReference type="SAM" id="SignalP"/>
    </source>
</evidence>
<reference evidence="3 4" key="1">
    <citation type="submission" date="2017-11" db="EMBL/GenBank/DDBJ databases">
        <title>Genomic Encyclopedia of Type Strains, Phase III (KMG-III): the genomes of soil and plant-associated and newly described type strains.</title>
        <authorList>
            <person name="Whitman W."/>
        </authorList>
    </citation>
    <scope>NUCLEOTIDE SEQUENCE [LARGE SCALE GENOMIC DNA]</scope>
    <source>
        <strain evidence="3 4">CGMCC 1.12274</strain>
    </source>
</reference>
<dbReference type="EMBL" id="PHUF01000002">
    <property type="protein sequence ID" value="PKB25643.1"/>
    <property type="molecule type" value="Genomic_DNA"/>
</dbReference>
<name>A0A2N0I394_9SPHN</name>
<gene>
    <name evidence="3" type="ORF">B0I00_0847</name>
</gene>
<dbReference type="Proteomes" id="UP000232587">
    <property type="component" value="Unassembled WGS sequence"/>
</dbReference>
<accession>A0A2N0I394</accession>
<dbReference type="SMART" id="SM00935">
    <property type="entry name" value="OmpH"/>
    <property type="match status" value="1"/>
</dbReference>
<dbReference type="InterPro" id="IPR024930">
    <property type="entry name" value="Skp_dom_sf"/>
</dbReference>
<evidence type="ECO:0000313" key="4">
    <source>
        <dbReference type="Proteomes" id="UP000232587"/>
    </source>
</evidence>
<evidence type="ECO:0000313" key="3">
    <source>
        <dbReference type="EMBL" id="PKB25643.1"/>
    </source>
</evidence>
<sequence length="232" mass="24865">MTNFFKPILGLGFVLALAAQPAMAQTRPAANTGTVVAGLGVANLEAVLVNTSAFRTAEQQRPVTYKATIDQYQARARALQTQLQGLQQKLQKDAAVPNANQAALQQQLTAAQRVEEAGKNELNTLIRPVVYSREYVKEQIEEKMDAAVKAVMARRNVSLLLSPQSVILSTQSGYDLSQDIVTEINRVLPSATLTPPAGWEPREIREARAAQAAQPGAAAAPAAKPAAQPDSR</sequence>
<dbReference type="AlphaFoldDB" id="A0A2N0I394"/>
<dbReference type="OrthoDB" id="7427936at2"/>
<dbReference type="Pfam" id="PF03938">
    <property type="entry name" value="OmpH"/>
    <property type="match status" value="1"/>
</dbReference>
<feature type="region of interest" description="Disordered" evidence="1">
    <location>
        <begin position="207"/>
        <end position="232"/>
    </location>
</feature>